<organism evidence="13 14">
    <name type="scientific">Patella caerulea</name>
    <name type="common">Rayed Mediterranean limpet</name>
    <dbReference type="NCBI Taxonomy" id="87958"/>
    <lineage>
        <taxon>Eukaryota</taxon>
        <taxon>Metazoa</taxon>
        <taxon>Spiralia</taxon>
        <taxon>Lophotrochozoa</taxon>
        <taxon>Mollusca</taxon>
        <taxon>Gastropoda</taxon>
        <taxon>Patellogastropoda</taxon>
        <taxon>Patelloidea</taxon>
        <taxon>Patellidae</taxon>
        <taxon>Patella</taxon>
    </lineage>
</organism>
<accession>A0AAN8G3X0</accession>
<sequence>MAEVTKKLLSAKLRASLTEEDGDSDDEIRNINERIPFNRNTNNNVSRNGDINNKLCSRPQKKDKENSPKIIRSKPRRHLDRSEFDTNNNSRPVTPTKETDQFDSIAPAPLTPTANLKMLFSAVSPEIRKMQDQKRQEELISESPTPEDNSVDKDDLIFSSQESDSGKAGGSRKEKSLGLLCQKFLQRYPDYPEGNIEVCLDEVARELNVERRRIYDIVNVLESVEIVSRIAKNKYAWHGKTNLVTTLGKLKMLAEKEGFGDQIQQVKEHDFYRELNTPRDIELLDKTFMRKDKSLGIMSQKFLMLFLISKPKTVNLDISAKILIGDPNIDKTENSKFKTKIRRLYDIANILTSLDLIRKVHVTEIRGRKPAFRYIGPDVDAVCDFSVCCSDGIHRPSSRHSLLDCIKNKKLANIMSPSTYVPIQPAPVISSEKKSKLNSLQQEIQSDVPKRFSRHASFDMICEAAEKERTKLYACNSEPSSPVKKLDFENMEDIPSLPASQEPQPVKKKKKIFMLKGTPAATLSPMKKNNPTVQRKQETLIIKTNNLNGISCRQPTMIPLTQDQINAVLKSLKVPVTNIDPTRLVDACTQSSPNLPGVKSEEIVKLEQRSASPEFSMAIKNETTPSTTTDYMRGIKRGIDRIETGMEKRIKLALPTPPSTEEESCTSSSDGSPDNEVSEINQRLNKRRGSTENGRPSPLRALHLAPEFKSCGAFKTITPPDMPADSDLALPLPEDSEIKKGQSLLKSSYQHVTVQMTNHPQQFIHVPIVHIPRNSLSAQEKKHMSLMTPTSLIQSLPLNSLNQNQPMNIVVPVNTFSPPLTPVTPANSSSSPTFFTLPATSTATSIAYNLGSPSTTFSQGSNIQMVISGAQPITTNAGQLISCSTNNQTTYIQSVNVPKKS</sequence>
<dbReference type="FunFam" id="1.10.10.10:FF:000073">
    <property type="entry name" value="E2F transcription factor 8"/>
    <property type="match status" value="1"/>
</dbReference>
<keyword evidence="14" id="KW-1185">Reference proteome</keyword>
<evidence type="ECO:0000313" key="13">
    <source>
        <dbReference type="EMBL" id="KAK6169207.1"/>
    </source>
</evidence>
<dbReference type="PANTHER" id="PTHR12081">
    <property type="entry name" value="TRANSCRIPTION FACTOR E2F"/>
    <property type="match status" value="1"/>
</dbReference>
<proteinExistence type="inferred from homology"/>
<feature type="compositionally biased region" description="Basic and acidic residues" evidence="11">
    <location>
        <begin position="128"/>
        <end position="138"/>
    </location>
</feature>
<keyword evidence="7 10" id="KW-0804">Transcription</keyword>
<dbReference type="InterPro" id="IPR015633">
    <property type="entry name" value="E2F"/>
</dbReference>
<dbReference type="GO" id="GO:0000978">
    <property type="term" value="F:RNA polymerase II cis-regulatory region sequence-specific DNA binding"/>
    <property type="evidence" value="ECO:0007669"/>
    <property type="project" value="InterPro"/>
</dbReference>
<gene>
    <name evidence="13" type="ORF">SNE40_020303</name>
</gene>
<evidence type="ECO:0000256" key="1">
    <source>
        <dbReference type="ARBA" id="ARBA00004123"/>
    </source>
</evidence>
<keyword evidence="9" id="KW-0131">Cell cycle</keyword>
<feature type="region of interest" description="Disordered" evidence="11">
    <location>
        <begin position="651"/>
        <end position="700"/>
    </location>
</feature>
<keyword evidence="4 10" id="KW-0805">Transcription regulation</keyword>
<evidence type="ECO:0000313" key="14">
    <source>
        <dbReference type="Proteomes" id="UP001347796"/>
    </source>
</evidence>
<evidence type="ECO:0000256" key="2">
    <source>
        <dbReference type="ARBA" id="ARBA00010940"/>
    </source>
</evidence>
<keyword evidence="8 10" id="KW-0539">Nucleus</keyword>
<dbReference type="PANTHER" id="PTHR12081:SF7">
    <property type="entry name" value="TRANSCRIPTION FACTOR EFL-3"/>
    <property type="match status" value="1"/>
</dbReference>
<dbReference type="GO" id="GO:0090575">
    <property type="term" value="C:RNA polymerase II transcription regulator complex"/>
    <property type="evidence" value="ECO:0007669"/>
    <property type="project" value="TreeGrafter"/>
</dbReference>
<feature type="domain" description="E2F/DP family winged-helix DNA-binding" evidence="12">
    <location>
        <begin position="290"/>
        <end position="376"/>
    </location>
</feature>
<evidence type="ECO:0000256" key="5">
    <source>
        <dbReference type="ARBA" id="ARBA00023125"/>
    </source>
</evidence>
<reference evidence="13 14" key="1">
    <citation type="submission" date="2024-01" db="EMBL/GenBank/DDBJ databases">
        <title>The genome of the rayed Mediterranean limpet Patella caerulea (Linnaeus, 1758).</title>
        <authorList>
            <person name="Anh-Thu Weber A."/>
            <person name="Halstead-Nussloch G."/>
        </authorList>
    </citation>
    <scope>NUCLEOTIDE SEQUENCE [LARGE SCALE GENOMIC DNA]</scope>
    <source>
        <strain evidence="13">AATW-2023a</strain>
        <tissue evidence="13">Whole specimen</tissue>
    </source>
</reference>
<dbReference type="Proteomes" id="UP001347796">
    <property type="component" value="Unassembled WGS sequence"/>
</dbReference>
<dbReference type="SMART" id="SM01372">
    <property type="entry name" value="E2F_TDP"/>
    <property type="match status" value="2"/>
</dbReference>
<evidence type="ECO:0000259" key="12">
    <source>
        <dbReference type="SMART" id="SM01372"/>
    </source>
</evidence>
<evidence type="ECO:0000256" key="4">
    <source>
        <dbReference type="ARBA" id="ARBA00023015"/>
    </source>
</evidence>
<comment type="subcellular location">
    <subcellularLocation>
        <location evidence="1 10">Nucleus</location>
    </subcellularLocation>
</comment>
<dbReference type="FunFam" id="1.10.10.10:FF:000100">
    <property type="entry name" value="E2F transcription factor 8"/>
    <property type="match status" value="1"/>
</dbReference>
<keyword evidence="3" id="KW-0678">Repressor</keyword>
<dbReference type="InterPro" id="IPR036388">
    <property type="entry name" value="WH-like_DNA-bd_sf"/>
</dbReference>
<comment type="caution">
    <text evidence="13">The sequence shown here is derived from an EMBL/GenBank/DDBJ whole genome shotgun (WGS) entry which is preliminary data.</text>
</comment>
<name>A0AAN8G3X0_PATCE</name>
<comment type="similarity">
    <text evidence="2 10">Belongs to the E2F/DP family.</text>
</comment>
<feature type="compositionally biased region" description="Low complexity" evidence="11">
    <location>
        <begin position="38"/>
        <end position="48"/>
    </location>
</feature>
<protein>
    <recommendedName>
        <fullName evidence="12">E2F/DP family winged-helix DNA-binding domain-containing protein</fullName>
    </recommendedName>
</protein>
<dbReference type="GO" id="GO:0000981">
    <property type="term" value="F:DNA-binding transcription factor activity, RNA polymerase II-specific"/>
    <property type="evidence" value="ECO:0007669"/>
    <property type="project" value="TreeGrafter"/>
</dbReference>
<keyword evidence="5 10" id="KW-0238">DNA-binding</keyword>
<evidence type="ECO:0000256" key="6">
    <source>
        <dbReference type="ARBA" id="ARBA00023159"/>
    </source>
</evidence>
<evidence type="ECO:0000256" key="3">
    <source>
        <dbReference type="ARBA" id="ARBA00022491"/>
    </source>
</evidence>
<feature type="domain" description="E2F/DP family winged-helix DNA-binding" evidence="12">
    <location>
        <begin position="172"/>
        <end position="239"/>
    </location>
</feature>
<dbReference type="EMBL" id="JAZGQO010000015">
    <property type="protein sequence ID" value="KAK6169207.1"/>
    <property type="molecule type" value="Genomic_DNA"/>
</dbReference>
<dbReference type="Gene3D" id="1.10.10.10">
    <property type="entry name" value="Winged helix-like DNA-binding domain superfamily/Winged helix DNA-binding domain"/>
    <property type="match status" value="2"/>
</dbReference>
<evidence type="ECO:0000256" key="10">
    <source>
        <dbReference type="RuleBase" id="RU003796"/>
    </source>
</evidence>
<dbReference type="AlphaFoldDB" id="A0AAN8G3X0"/>
<feature type="region of interest" description="Disordered" evidence="11">
    <location>
        <begin position="36"/>
        <end position="109"/>
    </location>
</feature>
<dbReference type="GO" id="GO:0045892">
    <property type="term" value="P:negative regulation of DNA-templated transcription"/>
    <property type="evidence" value="ECO:0007669"/>
    <property type="project" value="UniProtKB-ARBA"/>
</dbReference>
<evidence type="ECO:0000256" key="11">
    <source>
        <dbReference type="SAM" id="MobiDB-lite"/>
    </source>
</evidence>
<dbReference type="Pfam" id="PF02319">
    <property type="entry name" value="WHD_E2F_TDP"/>
    <property type="match status" value="2"/>
</dbReference>
<dbReference type="InterPro" id="IPR003316">
    <property type="entry name" value="E2F_WHTH_DNA-bd_dom"/>
</dbReference>
<keyword evidence="6" id="KW-0010">Activator</keyword>
<dbReference type="InterPro" id="IPR036390">
    <property type="entry name" value="WH_DNA-bd_sf"/>
</dbReference>
<dbReference type="SUPFAM" id="SSF46785">
    <property type="entry name" value="Winged helix' DNA-binding domain"/>
    <property type="match status" value="2"/>
</dbReference>
<evidence type="ECO:0000256" key="8">
    <source>
        <dbReference type="ARBA" id="ARBA00023242"/>
    </source>
</evidence>
<evidence type="ECO:0000256" key="7">
    <source>
        <dbReference type="ARBA" id="ARBA00023163"/>
    </source>
</evidence>
<evidence type="ECO:0000256" key="9">
    <source>
        <dbReference type="ARBA" id="ARBA00023306"/>
    </source>
</evidence>
<feature type="region of interest" description="Disordered" evidence="11">
    <location>
        <begin position="128"/>
        <end position="153"/>
    </location>
</feature>